<feature type="region of interest" description="Disordered" evidence="1">
    <location>
        <begin position="44"/>
        <end position="75"/>
    </location>
</feature>
<dbReference type="KEGG" id="aez:C3E78_17825"/>
<evidence type="ECO:0000313" key="2">
    <source>
        <dbReference type="EMBL" id="AWB93919.1"/>
    </source>
</evidence>
<gene>
    <name evidence="2" type="ORF">C3E78_17825</name>
</gene>
<name>A0A2S0WRF1_9ACTN</name>
<dbReference type="Proteomes" id="UP000244384">
    <property type="component" value="Chromosome"/>
</dbReference>
<sequence>MWSVVIVVVVVALLLVCVQIVRRRARGRTPFAALSREDQVQALRHHQDGEGLRGARDSSSAPGMSRFDSLGPWGP</sequence>
<protein>
    <submittedName>
        <fullName evidence="2">Uncharacterized protein</fullName>
    </submittedName>
</protein>
<evidence type="ECO:0000256" key="1">
    <source>
        <dbReference type="SAM" id="MobiDB-lite"/>
    </source>
</evidence>
<organism evidence="2 3">
    <name type="scientific">Aeromicrobium chenweiae</name>
    <dbReference type="NCBI Taxonomy" id="2079793"/>
    <lineage>
        <taxon>Bacteria</taxon>
        <taxon>Bacillati</taxon>
        <taxon>Actinomycetota</taxon>
        <taxon>Actinomycetes</taxon>
        <taxon>Propionibacteriales</taxon>
        <taxon>Nocardioidaceae</taxon>
        <taxon>Aeromicrobium</taxon>
    </lineage>
</organism>
<dbReference type="AlphaFoldDB" id="A0A2S0WRF1"/>
<dbReference type="RefSeq" id="WP_108580631.1">
    <property type="nucleotide sequence ID" value="NZ_CP026952.1"/>
</dbReference>
<reference evidence="3" key="1">
    <citation type="submission" date="2018-01" db="EMBL/GenBank/DDBJ databases">
        <authorList>
            <person name="Li J."/>
        </authorList>
    </citation>
    <scope>NUCLEOTIDE SEQUENCE [LARGE SCALE GENOMIC DNA]</scope>
    <source>
        <strain evidence="3">592</strain>
    </source>
</reference>
<accession>A0A5F2ES91</accession>
<keyword evidence="3" id="KW-1185">Reference proteome</keyword>
<dbReference type="EMBL" id="CP026952">
    <property type="protein sequence ID" value="AWB93919.1"/>
    <property type="molecule type" value="Genomic_DNA"/>
</dbReference>
<feature type="compositionally biased region" description="Basic and acidic residues" evidence="1">
    <location>
        <begin position="44"/>
        <end position="56"/>
    </location>
</feature>
<accession>A0A2S0WRF1</accession>
<evidence type="ECO:0000313" key="3">
    <source>
        <dbReference type="Proteomes" id="UP000244384"/>
    </source>
</evidence>
<proteinExistence type="predicted"/>